<keyword evidence="3" id="KW-0472">Membrane</keyword>
<dbReference type="PANTHER" id="PTHR12283:SF6">
    <property type="entry name" value="GLUTAMINYL-PEPTIDE CYCLOTRANSFERASE-RELATED"/>
    <property type="match status" value="1"/>
</dbReference>
<dbReference type="AlphaFoldDB" id="A0A0N1PBR2"/>
<dbReference type="GO" id="GO:0008270">
    <property type="term" value="F:zinc ion binding"/>
    <property type="evidence" value="ECO:0007669"/>
    <property type="project" value="TreeGrafter"/>
</dbReference>
<name>A0A0N1PBR2_LEPSE</name>
<gene>
    <name evidence="4" type="ORF">ABL78_6917</name>
</gene>
<dbReference type="OrthoDB" id="3907302at2759"/>
<keyword evidence="3" id="KW-1133">Transmembrane helix</keyword>
<keyword evidence="3" id="KW-0812">Transmembrane</keyword>
<feature type="transmembrane region" description="Helical" evidence="3">
    <location>
        <begin position="51"/>
        <end position="72"/>
    </location>
</feature>
<dbReference type="Gene3D" id="3.40.630.10">
    <property type="entry name" value="Zn peptidases"/>
    <property type="match status" value="1"/>
</dbReference>
<organism evidence="4 5">
    <name type="scientific">Leptomonas seymouri</name>
    <dbReference type="NCBI Taxonomy" id="5684"/>
    <lineage>
        <taxon>Eukaryota</taxon>
        <taxon>Discoba</taxon>
        <taxon>Euglenozoa</taxon>
        <taxon>Kinetoplastea</taxon>
        <taxon>Metakinetoplastina</taxon>
        <taxon>Trypanosomatida</taxon>
        <taxon>Trypanosomatidae</taxon>
        <taxon>Leishmaniinae</taxon>
        <taxon>Leptomonas</taxon>
    </lineage>
</organism>
<evidence type="ECO:0000313" key="5">
    <source>
        <dbReference type="Proteomes" id="UP000038009"/>
    </source>
</evidence>
<dbReference type="InterPro" id="IPR040234">
    <property type="entry name" value="QC/QCL"/>
</dbReference>
<proteinExistence type="predicted"/>
<accession>A0A0N1PBR2</accession>
<keyword evidence="1" id="KW-0808">Transferase</keyword>
<sequence>MQCAHGVPRRPPRRKRPSLCGSLVRRCLPYSLFGRALHFKGTPARRCCVRALLGVLVLLLTLLICLLFHLFVVENATVSKHLHLRRTMVQPTVKEISVPLESASPEEVQAVKRSLRSLSPRTTGPVPRLRQNGFLSTYFDLEERALPPLTTSALNAWFAHNESHTGLAESVLLQHVGENTSATAAAHEQTEGKEFFKLLAFLYPPSQQQGYYREALNDILGFGTRVGGTKREPLLHHLLNEGLGRDYYNAEQHRYRSAPHLSQKGVELLEKAASAWPSSPDFTSSAAATADHQNDHNRQADHVAGWRWSLMWDNFSTAIPISVEGQGSPALVDLKTLVFQFPGGSQFRRKKTALSHPQDVFVGRRTNLSAIPEDYRAMMFFGESHLNVSEDAYVQETFIDEGITPAPGLYLPKLKQGKPGTKAEIHTPGRPVPLKPMLSFPVAEPVSRQPIQHAVYAAHWDSMLTSKFRFLGACDSAVPMVYLLRTIKNIAILTDVAEALTESYKAERVGPGDTLADGVAVPGLTTTFRRSTTEAEVRGRLARLLSPAHHALLFHYLFALPYTVGHNDPPAEADNTHYNYPHEIEVDVRRWLDWVQHLPALSIVFFDAEEAFKKWAGDDHTYGSRHLAQRWREFTTAMQTRYSGGPQSLFDTVDLFALYDLMGTAGTSFHNLYPTQSGIYYAALVQKEREKRQRAFRDTSSITAELLWRVIAQTHNEEGAKATTWTDKYVRQLGLSVDVAIAALSKQYVTNLLATPSSRPTVEALPRSWLLYGSPHEMLTLHRISLADFQSIYHDMGAVASARQYDSLNPTTVKSPDFDSYKSLQMLNTNIFFTPSHVALLRRASTDPVLEDDHLHWLDTQRVLHLISFPFPNSWHEESDDGRDIHDGTTVDLANVLWSTILELGHYWTGEEEDSA</sequence>
<evidence type="ECO:0000313" key="4">
    <source>
        <dbReference type="EMBL" id="KPI84033.1"/>
    </source>
</evidence>
<comment type="caution">
    <text evidence="4">The sequence shown here is derived from an EMBL/GenBank/DDBJ whole genome shotgun (WGS) entry which is preliminary data.</text>
</comment>
<reference evidence="4 5" key="1">
    <citation type="journal article" date="2015" name="PLoS Pathog.">
        <title>Leptomonas seymouri: Adaptations to the Dixenous Life Cycle Analyzed by Genome Sequencing, Transcriptome Profiling and Co-infection with Leishmania donovani.</title>
        <authorList>
            <person name="Kraeva N."/>
            <person name="Butenko A."/>
            <person name="Hlavacova J."/>
            <person name="Kostygov A."/>
            <person name="Myskova J."/>
            <person name="Grybchuk D."/>
            <person name="Lestinova T."/>
            <person name="Votypka J."/>
            <person name="Volf P."/>
            <person name="Opperdoes F."/>
            <person name="Flegontov P."/>
            <person name="Lukes J."/>
            <person name="Yurchenko V."/>
        </authorList>
    </citation>
    <scope>NUCLEOTIDE SEQUENCE [LARGE SCALE GENOMIC DNA]</scope>
    <source>
        <strain evidence="4 5">ATCC 30220</strain>
    </source>
</reference>
<dbReference type="GO" id="GO:0016603">
    <property type="term" value="F:glutaminyl-peptide cyclotransferase activity"/>
    <property type="evidence" value="ECO:0007669"/>
    <property type="project" value="TreeGrafter"/>
</dbReference>
<dbReference type="EMBL" id="LJSK01000296">
    <property type="protein sequence ID" value="KPI84033.1"/>
    <property type="molecule type" value="Genomic_DNA"/>
</dbReference>
<keyword evidence="5" id="KW-1185">Reference proteome</keyword>
<dbReference type="PANTHER" id="PTHR12283">
    <property type="entry name" value="GLUTAMINYL-PEPTIDE CYCLOTRANSFERASE"/>
    <property type="match status" value="1"/>
</dbReference>
<keyword evidence="2" id="KW-0012">Acyltransferase</keyword>
<evidence type="ECO:0000256" key="3">
    <source>
        <dbReference type="SAM" id="Phobius"/>
    </source>
</evidence>
<dbReference type="OMA" id="HEMLTLH"/>
<evidence type="ECO:0000256" key="1">
    <source>
        <dbReference type="ARBA" id="ARBA00022679"/>
    </source>
</evidence>
<dbReference type="VEuPathDB" id="TriTrypDB:Lsey_0296_0050"/>
<evidence type="ECO:0000256" key="2">
    <source>
        <dbReference type="ARBA" id="ARBA00023315"/>
    </source>
</evidence>
<protein>
    <submittedName>
        <fullName evidence="4">Putative Glutaminyl cyclase</fullName>
    </submittedName>
</protein>
<dbReference type="Proteomes" id="UP000038009">
    <property type="component" value="Unassembled WGS sequence"/>
</dbReference>